<gene>
    <name evidence="1" type="ORF">ENJ51_07180</name>
</gene>
<dbReference type="Gene3D" id="1.20.5.420">
    <property type="entry name" value="Immunoglobulin FC, subunit C"/>
    <property type="match status" value="1"/>
</dbReference>
<dbReference type="Pfam" id="PF08988">
    <property type="entry name" value="T3SS_needle_E"/>
    <property type="match status" value="1"/>
</dbReference>
<organism evidence="1">
    <name type="scientific">Leucothrix mucor</name>
    <dbReference type="NCBI Taxonomy" id="45248"/>
    <lineage>
        <taxon>Bacteria</taxon>
        <taxon>Pseudomonadati</taxon>
        <taxon>Pseudomonadota</taxon>
        <taxon>Gammaproteobacteria</taxon>
        <taxon>Thiotrichales</taxon>
        <taxon>Thiotrichaceae</taxon>
        <taxon>Leucothrix</taxon>
    </lineage>
</organism>
<proteinExistence type="predicted"/>
<accession>A0A7V2SZW5</accession>
<protein>
    <submittedName>
        <fullName evidence="1">EscE/YscE/SsaE family type III secretion system needle protein co-chaperone</fullName>
    </submittedName>
</protein>
<comment type="caution">
    <text evidence="1">The sequence shown here is derived from an EMBL/GenBank/DDBJ whole genome shotgun (WGS) entry which is preliminary data.</text>
</comment>
<dbReference type="EMBL" id="DRMS01000266">
    <property type="protein sequence ID" value="HFC92580.1"/>
    <property type="molecule type" value="Genomic_DNA"/>
</dbReference>
<dbReference type="Proteomes" id="UP000885750">
    <property type="component" value="Unassembled WGS sequence"/>
</dbReference>
<sequence>MLDIERELQNDTTGEYKNSVLVKLRGTSTEVRNELGQGLVPDEYEKLSKLLQALDASIKIVEQY</sequence>
<evidence type="ECO:0000313" key="1">
    <source>
        <dbReference type="EMBL" id="HFC92580.1"/>
    </source>
</evidence>
<dbReference type="InterPro" id="IPR012671">
    <property type="entry name" value="T3SS_PscE/YscE"/>
</dbReference>
<name>A0A7V2SZW5_LEUMU</name>
<dbReference type="AlphaFoldDB" id="A0A7V2SZW5"/>
<reference evidence="1" key="1">
    <citation type="journal article" date="2020" name="mSystems">
        <title>Genome- and Community-Level Interaction Insights into Carbon Utilization and Element Cycling Functions of Hydrothermarchaeota in Hydrothermal Sediment.</title>
        <authorList>
            <person name="Zhou Z."/>
            <person name="Liu Y."/>
            <person name="Xu W."/>
            <person name="Pan J."/>
            <person name="Luo Z.H."/>
            <person name="Li M."/>
        </authorList>
    </citation>
    <scope>NUCLEOTIDE SEQUENCE [LARGE SCALE GENOMIC DNA]</scope>
    <source>
        <strain evidence="1">HyVt-493</strain>
    </source>
</reference>